<reference evidence="2 3" key="1">
    <citation type="submission" date="2024-04" db="EMBL/GenBank/DDBJ databases">
        <authorList>
            <person name="Fracassetti M."/>
        </authorList>
    </citation>
    <scope>NUCLEOTIDE SEQUENCE [LARGE SCALE GENOMIC DNA]</scope>
</reference>
<evidence type="ECO:0000256" key="1">
    <source>
        <dbReference type="SAM" id="MobiDB-lite"/>
    </source>
</evidence>
<keyword evidence="3" id="KW-1185">Reference proteome</keyword>
<proteinExistence type="predicted"/>
<dbReference type="EMBL" id="OZ034813">
    <property type="protein sequence ID" value="CAL1356241.1"/>
    <property type="molecule type" value="Genomic_DNA"/>
</dbReference>
<protein>
    <submittedName>
        <fullName evidence="2">Uncharacterized protein</fullName>
    </submittedName>
</protein>
<feature type="region of interest" description="Disordered" evidence="1">
    <location>
        <begin position="69"/>
        <end position="88"/>
    </location>
</feature>
<accession>A0AAV2CJS4</accession>
<dbReference type="Proteomes" id="UP001497516">
    <property type="component" value="Chromosome 1"/>
</dbReference>
<organism evidence="2 3">
    <name type="scientific">Linum trigynum</name>
    <dbReference type="NCBI Taxonomy" id="586398"/>
    <lineage>
        <taxon>Eukaryota</taxon>
        <taxon>Viridiplantae</taxon>
        <taxon>Streptophyta</taxon>
        <taxon>Embryophyta</taxon>
        <taxon>Tracheophyta</taxon>
        <taxon>Spermatophyta</taxon>
        <taxon>Magnoliopsida</taxon>
        <taxon>eudicotyledons</taxon>
        <taxon>Gunneridae</taxon>
        <taxon>Pentapetalae</taxon>
        <taxon>rosids</taxon>
        <taxon>fabids</taxon>
        <taxon>Malpighiales</taxon>
        <taxon>Linaceae</taxon>
        <taxon>Linum</taxon>
    </lineage>
</organism>
<sequence length="163" mass="19022">MVRSTPHKQHSVLRWNAHPRFFYASFSFKRFQLHMEIDLLKSMPSRKHRPKGAPHFSTTLPLSFSLPSHCSPRRQGTTRHGTKKLNSDPNVLRSYQITRRRCTHLWLRRYDHSRCWNTNSAAFSSPIPRSSLLKLPSPPSVVGGLLVDRDLARNFLVCFLFRD</sequence>
<gene>
    <name evidence="2" type="ORF">LTRI10_LOCUS3955</name>
</gene>
<evidence type="ECO:0000313" key="3">
    <source>
        <dbReference type="Proteomes" id="UP001497516"/>
    </source>
</evidence>
<dbReference type="AlphaFoldDB" id="A0AAV2CJS4"/>
<name>A0AAV2CJS4_9ROSI</name>
<evidence type="ECO:0000313" key="2">
    <source>
        <dbReference type="EMBL" id="CAL1356241.1"/>
    </source>
</evidence>